<feature type="region of interest" description="Disordered" evidence="1">
    <location>
        <begin position="22"/>
        <end position="64"/>
    </location>
</feature>
<feature type="compositionally biased region" description="Basic residues" evidence="1">
    <location>
        <begin position="33"/>
        <end position="45"/>
    </location>
</feature>
<evidence type="ECO:0000313" key="3">
    <source>
        <dbReference type="Proteomes" id="UP000324222"/>
    </source>
</evidence>
<evidence type="ECO:0000313" key="2">
    <source>
        <dbReference type="EMBL" id="MPC14925.1"/>
    </source>
</evidence>
<evidence type="ECO:0000256" key="1">
    <source>
        <dbReference type="SAM" id="MobiDB-lite"/>
    </source>
</evidence>
<name>A0A5B7D0U0_PORTR</name>
<reference evidence="2 3" key="1">
    <citation type="submission" date="2019-05" db="EMBL/GenBank/DDBJ databases">
        <title>Another draft genome of Portunus trituberculatus and its Hox gene families provides insights of decapod evolution.</title>
        <authorList>
            <person name="Jeong J.-H."/>
            <person name="Song I."/>
            <person name="Kim S."/>
            <person name="Choi T."/>
            <person name="Kim D."/>
            <person name="Ryu S."/>
            <person name="Kim W."/>
        </authorList>
    </citation>
    <scope>NUCLEOTIDE SEQUENCE [LARGE SCALE GENOMIC DNA]</scope>
    <source>
        <tissue evidence="2">Muscle</tissue>
    </source>
</reference>
<protein>
    <submittedName>
        <fullName evidence="2">Uncharacterized protein</fullName>
    </submittedName>
</protein>
<dbReference type="Proteomes" id="UP000324222">
    <property type="component" value="Unassembled WGS sequence"/>
</dbReference>
<dbReference type="EMBL" id="VSRR010000389">
    <property type="protein sequence ID" value="MPC14925.1"/>
    <property type="molecule type" value="Genomic_DNA"/>
</dbReference>
<dbReference type="AlphaFoldDB" id="A0A5B7D0U0"/>
<comment type="caution">
    <text evidence="2">The sequence shown here is derived from an EMBL/GenBank/DDBJ whole genome shotgun (WGS) entry which is preliminary data.</text>
</comment>
<proteinExistence type="predicted"/>
<gene>
    <name evidence="2" type="ORF">E2C01_007704</name>
</gene>
<sequence>MALRPVRYASLHWDEPNVSYKLKGENRNEKQISKKRVMRGRKPKRLKEISVVGDRLRDRERDRE</sequence>
<accession>A0A5B7D0U0</accession>
<organism evidence="2 3">
    <name type="scientific">Portunus trituberculatus</name>
    <name type="common">Swimming crab</name>
    <name type="synonym">Neptunus trituberculatus</name>
    <dbReference type="NCBI Taxonomy" id="210409"/>
    <lineage>
        <taxon>Eukaryota</taxon>
        <taxon>Metazoa</taxon>
        <taxon>Ecdysozoa</taxon>
        <taxon>Arthropoda</taxon>
        <taxon>Crustacea</taxon>
        <taxon>Multicrustacea</taxon>
        <taxon>Malacostraca</taxon>
        <taxon>Eumalacostraca</taxon>
        <taxon>Eucarida</taxon>
        <taxon>Decapoda</taxon>
        <taxon>Pleocyemata</taxon>
        <taxon>Brachyura</taxon>
        <taxon>Eubrachyura</taxon>
        <taxon>Portunoidea</taxon>
        <taxon>Portunidae</taxon>
        <taxon>Portuninae</taxon>
        <taxon>Portunus</taxon>
    </lineage>
</organism>
<feature type="compositionally biased region" description="Basic and acidic residues" evidence="1">
    <location>
        <begin position="54"/>
        <end position="64"/>
    </location>
</feature>
<keyword evidence="3" id="KW-1185">Reference proteome</keyword>
<feature type="compositionally biased region" description="Basic and acidic residues" evidence="1">
    <location>
        <begin position="22"/>
        <end position="32"/>
    </location>
</feature>